<protein>
    <submittedName>
        <fullName evidence="3">Putative chitinase</fullName>
    </submittedName>
</protein>
<dbReference type="CDD" id="cd00325">
    <property type="entry name" value="chitinase_GH19"/>
    <property type="match status" value="1"/>
</dbReference>
<evidence type="ECO:0000256" key="1">
    <source>
        <dbReference type="SAM" id="MobiDB-lite"/>
    </source>
</evidence>
<dbReference type="InterPro" id="IPR052354">
    <property type="entry name" value="Cell_Wall_Dynamics_Protein"/>
</dbReference>
<sequence length="357" mass="38421">MTPPRSILANWRAASAAESLRAEFDRHIQEVEALSARVLDECRRLDGDGWQGAAYDAVLAHVETSHNHSRLLCARAEKLRDTGVRALSDLHHTGLALLDYVADAEAAGCVVADDWTVTADPQSLAAEWNEVITEAVAAVARADESGHRAIRAALGEMVHPAAFLTLPALPVEGEGAFVAVTAEQLLAVMPELPVDRAREYLPALNAAMREGEIVTPLRQAAFLAQIAHESGELRYFEELGDEEYFRQYDPDGANPGAGNTEPGDGPRYHGRGPLQLTGRANYRAAGAALGLDLEGSPELAAGPEVGFRIAQWYWTIRDINTLADAGDFVGVTRAVNGGEHGLAARETYYRRALAVLA</sequence>
<dbReference type="SUPFAM" id="SSF53955">
    <property type="entry name" value="Lysozyme-like"/>
    <property type="match status" value="1"/>
</dbReference>
<organism evidence="3 4">
    <name type="scientific">Nocardia pseudobrasiliensis</name>
    <dbReference type="NCBI Taxonomy" id="45979"/>
    <lineage>
        <taxon>Bacteria</taxon>
        <taxon>Bacillati</taxon>
        <taxon>Actinomycetota</taxon>
        <taxon>Actinomycetes</taxon>
        <taxon>Mycobacteriales</taxon>
        <taxon>Nocardiaceae</taxon>
        <taxon>Nocardia</taxon>
    </lineage>
</organism>
<dbReference type="Gene3D" id="1.10.530.10">
    <property type="match status" value="1"/>
</dbReference>
<feature type="domain" description="Glycoside hydrolase family 19 catalytic" evidence="2">
    <location>
        <begin position="220"/>
        <end position="317"/>
    </location>
</feature>
<dbReference type="InterPro" id="IPR000726">
    <property type="entry name" value="Glyco_hydro_19_cat"/>
</dbReference>
<dbReference type="GO" id="GO:0016998">
    <property type="term" value="P:cell wall macromolecule catabolic process"/>
    <property type="evidence" value="ECO:0007669"/>
    <property type="project" value="InterPro"/>
</dbReference>
<evidence type="ECO:0000313" key="4">
    <source>
        <dbReference type="Proteomes" id="UP000254869"/>
    </source>
</evidence>
<dbReference type="STRING" id="1210086.GCA_001613105_02794"/>
<dbReference type="InterPro" id="IPR023346">
    <property type="entry name" value="Lysozyme-like_dom_sf"/>
</dbReference>
<comment type="caution">
    <text evidence="3">The sequence shown here is derived from an EMBL/GenBank/DDBJ whole genome shotgun (WGS) entry which is preliminary data.</text>
</comment>
<dbReference type="PANTHER" id="PTHR34408">
    <property type="entry name" value="FAMILY PROTEIN, PUTATIVE-RELATED"/>
    <property type="match status" value="1"/>
</dbReference>
<evidence type="ECO:0000313" key="3">
    <source>
        <dbReference type="EMBL" id="RDI64389.1"/>
    </source>
</evidence>
<evidence type="ECO:0000259" key="2">
    <source>
        <dbReference type="Pfam" id="PF00182"/>
    </source>
</evidence>
<name>A0A370I0Y1_9NOCA</name>
<dbReference type="PANTHER" id="PTHR34408:SF1">
    <property type="entry name" value="GLYCOSYL HYDROLASE FAMILY 19 DOMAIN-CONTAINING PROTEIN HI_1415"/>
    <property type="match status" value="1"/>
</dbReference>
<feature type="region of interest" description="Disordered" evidence="1">
    <location>
        <begin position="249"/>
        <end position="268"/>
    </location>
</feature>
<dbReference type="EMBL" id="QQBC01000008">
    <property type="protein sequence ID" value="RDI64389.1"/>
    <property type="molecule type" value="Genomic_DNA"/>
</dbReference>
<dbReference type="RefSeq" id="WP_082875833.1">
    <property type="nucleotide sequence ID" value="NZ_QQBC01000008.1"/>
</dbReference>
<gene>
    <name evidence="3" type="ORF">DFR76_108222</name>
</gene>
<reference evidence="3 4" key="1">
    <citation type="submission" date="2018-07" db="EMBL/GenBank/DDBJ databases">
        <title>Genomic Encyclopedia of Type Strains, Phase IV (KMG-IV): sequencing the most valuable type-strain genomes for metagenomic binning, comparative biology and taxonomic classification.</title>
        <authorList>
            <person name="Goeker M."/>
        </authorList>
    </citation>
    <scope>NUCLEOTIDE SEQUENCE [LARGE SCALE GENOMIC DNA]</scope>
    <source>
        <strain evidence="3 4">DSM 44290</strain>
    </source>
</reference>
<dbReference type="GO" id="GO:0006032">
    <property type="term" value="P:chitin catabolic process"/>
    <property type="evidence" value="ECO:0007669"/>
    <property type="project" value="InterPro"/>
</dbReference>
<dbReference type="AlphaFoldDB" id="A0A370I0Y1"/>
<dbReference type="Proteomes" id="UP000254869">
    <property type="component" value="Unassembled WGS sequence"/>
</dbReference>
<dbReference type="Pfam" id="PF00182">
    <property type="entry name" value="Glyco_hydro_19"/>
    <property type="match status" value="1"/>
</dbReference>
<accession>A0A370I0Y1</accession>
<dbReference type="GO" id="GO:0004568">
    <property type="term" value="F:chitinase activity"/>
    <property type="evidence" value="ECO:0007669"/>
    <property type="project" value="InterPro"/>
</dbReference>
<keyword evidence="4" id="KW-1185">Reference proteome</keyword>
<proteinExistence type="predicted"/>